<evidence type="ECO:0000313" key="3">
    <source>
        <dbReference type="EMBL" id="TCC39805.1"/>
    </source>
</evidence>
<feature type="transmembrane region" description="Helical" evidence="1">
    <location>
        <begin position="21"/>
        <end position="39"/>
    </location>
</feature>
<keyword evidence="1" id="KW-0812">Transmembrane</keyword>
<feature type="transmembrane region" description="Helical" evidence="1">
    <location>
        <begin position="119"/>
        <end position="141"/>
    </location>
</feature>
<proteinExistence type="predicted"/>
<sequence length="158" mass="17813">MTTQPYQPFQPESRRRPDRKLQAIMTLGAAVLFFVFGYYEWHEVQVLKHRGVAVEATIDHIRTGKRARITVSYTTRDGEPVTATTRYSTTTRAVGDKIRVVYDPEKPTRMQVAGELDYLATYITVGFGGILCLAALVLALWPRGPSNQAPPQVSPYPW</sequence>
<dbReference type="RefSeq" id="WP_131285904.1">
    <property type="nucleotide sequence ID" value="NZ_SJKA01000002.1"/>
</dbReference>
<comment type="caution">
    <text evidence="3">The sequence shown here is derived from an EMBL/GenBank/DDBJ whole genome shotgun (WGS) entry which is preliminary data.</text>
</comment>
<dbReference type="AlphaFoldDB" id="A0A4R0JDQ8"/>
<dbReference type="Pfam" id="PF12158">
    <property type="entry name" value="DUF3592"/>
    <property type="match status" value="1"/>
</dbReference>
<keyword evidence="1" id="KW-1133">Transmembrane helix</keyword>
<evidence type="ECO:0000313" key="4">
    <source>
        <dbReference type="Proteomes" id="UP000292695"/>
    </source>
</evidence>
<dbReference type="InterPro" id="IPR021994">
    <property type="entry name" value="DUF3592"/>
</dbReference>
<gene>
    <name evidence="3" type="ORF">E0H50_07785</name>
</gene>
<evidence type="ECO:0000256" key="1">
    <source>
        <dbReference type="SAM" id="Phobius"/>
    </source>
</evidence>
<dbReference type="OrthoDB" id="3830998at2"/>
<dbReference type="EMBL" id="SJKA01000002">
    <property type="protein sequence ID" value="TCC39805.1"/>
    <property type="molecule type" value="Genomic_DNA"/>
</dbReference>
<organism evidence="3 4">
    <name type="scientific">Kribbella sindirgiensis</name>
    <dbReference type="NCBI Taxonomy" id="1124744"/>
    <lineage>
        <taxon>Bacteria</taxon>
        <taxon>Bacillati</taxon>
        <taxon>Actinomycetota</taxon>
        <taxon>Actinomycetes</taxon>
        <taxon>Propionibacteriales</taxon>
        <taxon>Kribbellaceae</taxon>
        <taxon>Kribbella</taxon>
    </lineage>
</organism>
<dbReference type="Proteomes" id="UP000292695">
    <property type="component" value="Unassembled WGS sequence"/>
</dbReference>
<evidence type="ECO:0000259" key="2">
    <source>
        <dbReference type="Pfam" id="PF12158"/>
    </source>
</evidence>
<protein>
    <submittedName>
        <fullName evidence="3">DUF3592 domain-containing protein</fullName>
    </submittedName>
</protein>
<name>A0A4R0JDQ8_9ACTN</name>
<reference evidence="3 4" key="1">
    <citation type="submission" date="2019-02" db="EMBL/GenBank/DDBJ databases">
        <title>Kribbella capetownensis sp. nov. and Kribbella speibonae sp. nov., isolated from soil.</title>
        <authorList>
            <person name="Curtis S.M."/>
            <person name="Norton I."/>
            <person name="Everest G.J."/>
            <person name="Meyers P.R."/>
        </authorList>
    </citation>
    <scope>NUCLEOTIDE SEQUENCE [LARGE SCALE GENOMIC DNA]</scope>
    <source>
        <strain evidence="3 4">DSM 27082</strain>
    </source>
</reference>
<accession>A0A4R0JDQ8</accession>
<feature type="domain" description="DUF3592" evidence="2">
    <location>
        <begin position="57"/>
        <end position="112"/>
    </location>
</feature>
<keyword evidence="1" id="KW-0472">Membrane</keyword>
<keyword evidence="4" id="KW-1185">Reference proteome</keyword>